<dbReference type="InterPro" id="IPR007214">
    <property type="entry name" value="YbaK/aa-tRNA-synth-assoc-dom"/>
</dbReference>
<keyword evidence="3 4" id="KW-0456">Lyase</keyword>
<dbReference type="GO" id="GO:0002161">
    <property type="term" value="F:aminoacyl-tRNA deacylase activity"/>
    <property type="evidence" value="ECO:0007669"/>
    <property type="project" value="InterPro"/>
</dbReference>
<reference evidence="6 7" key="1">
    <citation type="submission" date="2018-04" db="EMBL/GenBank/DDBJ databases">
        <title>Genomic Encyclopedia of Archaeal and Bacterial Type Strains, Phase II (KMG-II): from individual species to whole genera.</title>
        <authorList>
            <person name="Goeker M."/>
        </authorList>
    </citation>
    <scope>NUCLEOTIDE SEQUENCE [LARGE SCALE GENOMIC DNA]</scope>
    <source>
        <strain evidence="6 7">DSM 23382</strain>
    </source>
</reference>
<gene>
    <name evidence="6" type="ORF">C8N35_101394</name>
</gene>
<dbReference type="PIRSF" id="PIRSF006181">
    <property type="entry name" value="EbsC_YbaK"/>
    <property type="match status" value="1"/>
</dbReference>
<dbReference type="NCBIfam" id="TIGR00011">
    <property type="entry name" value="YbaK_EbsC"/>
    <property type="match status" value="1"/>
</dbReference>
<sequence length="159" mass="16651">MSTGTPATQMLKKAKVAFRTHEYDFVAGQHQIGLHAAEAVGLPPERVLKTLMIEVDGKPACAVIPSDASLSMKRVAAALGGKSAAMMDTAKAERLTGYHKGGISPFGQRKRCPTVIEQAALAHEEVVINGGKRGLMVMLSPKDAVEVIGATVAGVCAEE</sequence>
<dbReference type="InterPro" id="IPR036754">
    <property type="entry name" value="YbaK/aa-tRNA-synt-asso_dom_sf"/>
</dbReference>
<dbReference type="InterPro" id="IPR004369">
    <property type="entry name" value="Prolyl-tRNA_editing_YbaK/EbsC"/>
</dbReference>
<accession>A0A2T5VF24</accession>
<protein>
    <recommendedName>
        <fullName evidence="4">Cys-tRNA(Pro)/Cys-tRNA(Cys) deacylase</fullName>
        <ecNumber evidence="4">4.2.-.-</ecNumber>
    </recommendedName>
</protein>
<dbReference type="GO" id="GO:0016829">
    <property type="term" value="F:lyase activity"/>
    <property type="evidence" value="ECO:0007669"/>
    <property type="project" value="UniProtKB-KW"/>
</dbReference>
<dbReference type="Pfam" id="PF04073">
    <property type="entry name" value="tRNA_edit"/>
    <property type="match status" value="1"/>
</dbReference>
<dbReference type="EC" id="4.2.-.-" evidence="4"/>
<comment type="similarity">
    <text evidence="1 4">Belongs to the prolyl-tRNA editing family. YbaK/EbsC subfamily.</text>
</comment>
<dbReference type="SUPFAM" id="SSF55826">
    <property type="entry name" value="YbaK/ProRS associated domain"/>
    <property type="match status" value="1"/>
</dbReference>
<keyword evidence="2 4" id="KW-0648">Protein biosynthesis</keyword>
<evidence type="ECO:0000259" key="5">
    <source>
        <dbReference type="Pfam" id="PF04073"/>
    </source>
</evidence>
<comment type="caution">
    <text evidence="6">The sequence shown here is derived from an EMBL/GenBank/DDBJ whole genome shotgun (WGS) entry which is preliminary data.</text>
</comment>
<proteinExistence type="inferred from homology"/>
<dbReference type="Proteomes" id="UP000244081">
    <property type="component" value="Unassembled WGS sequence"/>
</dbReference>
<dbReference type="OrthoDB" id="9809296at2"/>
<organism evidence="6 7">
    <name type="scientific">Breoghania corrubedonensis</name>
    <dbReference type="NCBI Taxonomy" id="665038"/>
    <lineage>
        <taxon>Bacteria</taxon>
        <taxon>Pseudomonadati</taxon>
        <taxon>Pseudomonadota</taxon>
        <taxon>Alphaproteobacteria</taxon>
        <taxon>Hyphomicrobiales</taxon>
        <taxon>Stappiaceae</taxon>
        <taxon>Breoghania</taxon>
    </lineage>
</organism>
<feature type="domain" description="YbaK/aminoacyl-tRNA synthetase-associated" evidence="5">
    <location>
        <begin position="36"/>
        <end position="144"/>
    </location>
</feature>
<dbReference type="EMBL" id="QAYG01000001">
    <property type="protein sequence ID" value="PTW62352.1"/>
    <property type="molecule type" value="Genomic_DNA"/>
</dbReference>
<evidence type="ECO:0000256" key="1">
    <source>
        <dbReference type="ARBA" id="ARBA00009798"/>
    </source>
</evidence>
<dbReference type="Gene3D" id="3.90.960.10">
    <property type="entry name" value="YbaK/aminoacyl-tRNA synthetase-associated domain"/>
    <property type="match status" value="1"/>
</dbReference>
<dbReference type="CDD" id="cd00002">
    <property type="entry name" value="YbaK_deacylase"/>
    <property type="match status" value="1"/>
</dbReference>
<dbReference type="AlphaFoldDB" id="A0A2T5VF24"/>
<keyword evidence="7" id="KW-1185">Reference proteome</keyword>
<evidence type="ECO:0000256" key="3">
    <source>
        <dbReference type="ARBA" id="ARBA00023239"/>
    </source>
</evidence>
<evidence type="ECO:0000313" key="7">
    <source>
        <dbReference type="Proteomes" id="UP000244081"/>
    </source>
</evidence>
<dbReference type="PANTHER" id="PTHR30411">
    <property type="entry name" value="CYTOPLASMIC PROTEIN"/>
    <property type="match status" value="1"/>
</dbReference>
<dbReference type="GO" id="GO:0006412">
    <property type="term" value="P:translation"/>
    <property type="evidence" value="ECO:0007669"/>
    <property type="project" value="UniProtKB-KW"/>
</dbReference>
<evidence type="ECO:0000256" key="2">
    <source>
        <dbReference type="ARBA" id="ARBA00022917"/>
    </source>
</evidence>
<dbReference type="RefSeq" id="WP_107987935.1">
    <property type="nucleotide sequence ID" value="NZ_QAYG01000001.1"/>
</dbReference>
<dbReference type="PANTHER" id="PTHR30411:SF0">
    <property type="entry name" value="CYS-TRNA(PRO)_CYS-TRNA(CYS) DEACYLASE YBAK"/>
    <property type="match status" value="1"/>
</dbReference>
<name>A0A2T5VF24_9HYPH</name>
<evidence type="ECO:0000313" key="6">
    <source>
        <dbReference type="EMBL" id="PTW62352.1"/>
    </source>
</evidence>
<evidence type="ECO:0000256" key="4">
    <source>
        <dbReference type="PIRNR" id="PIRNR006181"/>
    </source>
</evidence>